<evidence type="ECO:0000313" key="2">
    <source>
        <dbReference type="Proteomes" id="UP000636479"/>
    </source>
</evidence>
<dbReference type="Proteomes" id="UP000636479">
    <property type="component" value="Unassembled WGS sequence"/>
</dbReference>
<name>A0A8H6TEL1_9AGAR</name>
<dbReference type="RefSeq" id="XP_037225974.1">
    <property type="nucleotide sequence ID" value="XM_037358064.1"/>
</dbReference>
<gene>
    <name evidence="1" type="ORF">MIND_00111900</name>
</gene>
<dbReference type="EMBL" id="JACAZF010000001">
    <property type="protein sequence ID" value="KAF7315951.1"/>
    <property type="molecule type" value="Genomic_DNA"/>
</dbReference>
<protein>
    <recommendedName>
        <fullName evidence="3">F-box domain-containing protein</fullName>
    </recommendedName>
</protein>
<reference evidence="1" key="1">
    <citation type="submission" date="2020-05" db="EMBL/GenBank/DDBJ databases">
        <title>Mycena genomes resolve the evolution of fungal bioluminescence.</title>
        <authorList>
            <person name="Tsai I.J."/>
        </authorList>
    </citation>
    <scope>NUCLEOTIDE SEQUENCE</scope>
    <source>
        <strain evidence="1">171206Taipei</strain>
    </source>
</reference>
<organism evidence="1 2">
    <name type="scientific">Mycena indigotica</name>
    <dbReference type="NCBI Taxonomy" id="2126181"/>
    <lineage>
        <taxon>Eukaryota</taxon>
        <taxon>Fungi</taxon>
        <taxon>Dikarya</taxon>
        <taxon>Basidiomycota</taxon>
        <taxon>Agaricomycotina</taxon>
        <taxon>Agaricomycetes</taxon>
        <taxon>Agaricomycetidae</taxon>
        <taxon>Agaricales</taxon>
        <taxon>Marasmiineae</taxon>
        <taxon>Mycenaceae</taxon>
        <taxon>Mycena</taxon>
    </lineage>
</organism>
<keyword evidence="2" id="KW-1185">Reference proteome</keyword>
<dbReference type="OrthoDB" id="3217549at2759"/>
<dbReference type="GeneID" id="59340580"/>
<comment type="caution">
    <text evidence="1">The sequence shown here is derived from an EMBL/GenBank/DDBJ whole genome shotgun (WGS) entry which is preliminary data.</text>
</comment>
<accession>A0A8H6TEL1</accession>
<dbReference type="AlphaFoldDB" id="A0A8H6TEL1"/>
<proteinExistence type="predicted"/>
<sequence length="519" mass="59344">MKQSPFSRRKFSRSRYQEEVMFHNIIPLNEIPSKIWTTGLSFVSPLLKSLTNTPVDTLPANVLSEIFMCTLSFNGFGSIAERGRLALEPLILSHVSRRWRSVALSHPQLWATIWVDRPRPPHVPMVEMWLERSQRASLVLYLRQTQQNANFTDPDEHGLTEEIIKRFSSQLYRWYRITLFFSLHTQKSMLLLPDKPDSAPLLQHIHLATNDDWDRESKLKTEKILHSYSALKSLVIHPSTLQVHIHWNRLTELDTTQVGSPVANYITVLKLCRNLITAELRITPDSLDAPFVRPYHRVSLPRLKSFAIHFDHTDAAPLLDCLVLQALEGFALRYTRSHRRSNDANALRQLLARSGPSCVLKRFALQDNPRTRDHTAAHHLAFLQSPQMHGLIELALQIDLCDDVFRFLTLGSVEDGTPRNLPNLEIVSLKDVSGDHVEDLELYRMVVSRLGQKTPLYGAVFNLCLNGHSESRILPLLFERCRNSRVQLKVYLASCEDANSTSGWYTSEPIPGGYLTDVA</sequence>
<evidence type="ECO:0008006" key="3">
    <source>
        <dbReference type="Google" id="ProtNLM"/>
    </source>
</evidence>
<dbReference type="Gene3D" id="1.20.1280.50">
    <property type="match status" value="1"/>
</dbReference>
<evidence type="ECO:0000313" key="1">
    <source>
        <dbReference type="EMBL" id="KAF7315951.1"/>
    </source>
</evidence>